<dbReference type="AlphaFoldDB" id="A0A6A1USM2"/>
<sequence length="68" mass="7407">MPFMALVVPPGILSVRGRVPCRSVRSPAAYVYRFGFSGTRTPFALAVNANWDTIIGQGQLETIWDGGH</sequence>
<gene>
    <name evidence="1" type="ORF">CJ030_MR8G004881</name>
</gene>
<reference evidence="1 2" key="1">
    <citation type="journal article" date="2019" name="Plant Biotechnol. J.">
        <title>The red bayberry genome and genetic basis of sex determination.</title>
        <authorList>
            <person name="Jia H.M."/>
            <person name="Jia H.J."/>
            <person name="Cai Q.L."/>
            <person name="Wang Y."/>
            <person name="Zhao H.B."/>
            <person name="Yang W.F."/>
            <person name="Wang G.Y."/>
            <person name="Li Y.H."/>
            <person name="Zhan D.L."/>
            <person name="Shen Y.T."/>
            <person name="Niu Q.F."/>
            <person name="Chang L."/>
            <person name="Qiu J."/>
            <person name="Zhao L."/>
            <person name="Xie H.B."/>
            <person name="Fu W.Y."/>
            <person name="Jin J."/>
            <person name="Li X.W."/>
            <person name="Jiao Y."/>
            <person name="Zhou C.C."/>
            <person name="Tu T."/>
            <person name="Chai C.Y."/>
            <person name="Gao J.L."/>
            <person name="Fan L.J."/>
            <person name="van de Weg E."/>
            <person name="Wang J.Y."/>
            <person name="Gao Z.S."/>
        </authorList>
    </citation>
    <scope>NUCLEOTIDE SEQUENCE [LARGE SCALE GENOMIC DNA]</scope>
    <source>
        <tissue evidence="1">Leaves</tissue>
    </source>
</reference>
<accession>A0A6A1USM2</accession>
<evidence type="ECO:0000313" key="2">
    <source>
        <dbReference type="Proteomes" id="UP000516437"/>
    </source>
</evidence>
<dbReference type="Proteomes" id="UP000516437">
    <property type="component" value="Chromosome 8"/>
</dbReference>
<keyword evidence="2" id="KW-1185">Reference proteome</keyword>
<comment type="caution">
    <text evidence="1">The sequence shown here is derived from an EMBL/GenBank/DDBJ whole genome shotgun (WGS) entry which is preliminary data.</text>
</comment>
<dbReference type="EMBL" id="RXIC02000026">
    <property type="protein sequence ID" value="KAB1203389.1"/>
    <property type="molecule type" value="Genomic_DNA"/>
</dbReference>
<protein>
    <submittedName>
        <fullName evidence="1">Uncharacterized protein</fullName>
    </submittedName>
</protein>
<organism evidence="1 2">
    <name type="scientific">Morella rubra</name>
    <name type="common">Chinese bayberry</name>
    <dbReference type="NCBI Taxonomy" id="262757"/>
    <lineage>
        <taxon>Eukaryota</taxon>
        <taxon>Viridiplantae</taxon>
        <taxon>Streptophyta</taxon>
        <taxon>Embryophyta</taxon>
        <taxon>Tracheophyta</taxon>
        <taxon>Spermatophyta</taxon>
        <taxon>Magnoliopsida</taxon>
        <taxon>eudicotyledons</taxon>
        <taxon>Gunneridae</taxon>
        <taxon>Pentapetalae</taxon>
        <taxon>rosids</taxon>
        <taxon>fabids</taxon>
        <taxon>Fagales</taxon>
        <taxon>Myricaceae</taxon>
        <taxon>Morella</taxon>
    </lineage>
</organism>
<proteinExistence type="predicted"/>
<name>A0A6A1USM2_9ROSI</name>
<evidence type="ECO:0000313" key="1">
    <source>
        <dbReference type="EMBL" id="KAB1203389.1"/>
    </source>
</evidence>